<dbReference type="KEGG" id="mart:BTR34_12085"/>
<feature type="domain" description="Glucosamine inositolphosphorylceramide transferase 1 N-terminal" evidence="1">
    <location>
        <begin position="305"/>
        <end position="518"/>
    </location>
</feature>
<accession>A0A1B7ZCB9</accession>
<dbReference type="PANTHER" id="PTHR48261">
    <property type="entry name" value="ACETYLGLUCOSAMINYLTRANSFERASE"/>
    <property type="match status" value="1"/>
</dbReference>
<dbReference type="AlphaFoldDB" id="A0A1B7ZCB9"/>
<reference evidence="3" key="1">
    <citation type="submission" date="2016-06" db="EMBL/GenBank/DDBJ databases">
        <authorList>
            <person name="Zhan P."/>
        </authorList>
    </citation>
    <scope>NUCLEOTIDE SEQUENCE [LARGE SCALE GENOMIC DNA]</scope>
    <source>
        <strain evidence="3">T28</strain>
    </source>
</reference>
<comment type="caution">
    <text evidence="2">The sequence shown here is derived from an EMBL/GenBank/DDBJ whole genome shotgun (WGS) entry which is preliminary data.</text>
</comment>
<dbReference type="EMBL" id="LZFP01000007">
    <property type="protein sequence ID" value="OBR40564.1"/>
    <property type="molecule type" value="Genomic_DNA"/>
</dbReference>
<evidence type="ECO:0000313" key="2">
    <source>
        <dbReference type="EMBL" id="OBR40564.1"/>
    </source>
</evidence>
<dbReference type="InterPro" id="IPR056442">
    <property type="entry name" value="GINT1_N"/>
</dbReference>
<evidence type="ECO:0000313" key="3">
    <source>
        <dbReference type="Proteomes" id="UP000092164"/>
    </source>
</evidence>
<dbReference type="InterPro" id="IPR004263">
    <property type="entry name" value="Exostosin"/>
</dbReference>
<dbReference type="InterPro" id="IPR023296">
    <property type="entry name" value="Glyco_hydro_beta-prop_sf"/>
</dbReference>
<dbReference type="SUPFAM" id="SSF75005">
    <property type="entry name" value="Arabinanase/levansucrase/invertase"/>
    <property type="match status" value="1"/>
</dbReference>
<dbReference type="PANTHER" id="PTHR48261:SF2">
    <property type="entry name" value="ACETYLGLUCOSAMINYLTRANSFERASE"/>
    <property type="match status" value="1"/>
</dbReference>
<dbReference type="OrthoDB" id="3771157at2"/>
<dbReference type="Pfam" id="PF24793">
    <property type="entry name" value="GINT1_N"/>
    <property type="match status" value="1"/>
</dbReference>
<sequence>MNIGVLINSIEQLDNWQLRVLNQIYQDPRFELILIVKEKLTPNWRLNATVSNTAFCSELSGLAGALLKVQFYIEHNYLFKSTHALSKAKFNRYKQELITYSLRDAEAKGERGYDKNVSNDLKNLRLGLILNLGFASIDNMLFTVSEHGVWELLFKDVGLQKNGPVGFWEVLKKKQSIGATLLHTCVNPAENEVLATAFFNRHWSMTETATMVSEGSVSLLFKHLNRLDRGELKIANLYVDNPNYDKPTLLNVLAYLVLFYSEFLNKLIEKFRAKFFKRRYECWTIFTGKSGFFEDITSAAVPLKMPNDEFWADPFLFHHNEKDYLFFENYSYKTKRGKISCGILHNNELTQVIDVLDFTFHLSFPFIFEEDGDIFLMPEGSENKKLEVFKAVDFPSKWELYTTAFEGEVVGDAFFHVDDDRQKWLFLNKQAAKTAPMNSELFIYKVDAYKMNVLTPHKQNPVIIDARVARNGGAIFKHNNQLYRPSQRNVDGVYGRSLNINKIEKLTLEEYKETTVQIIEPSFDKRLIGLHHLHQHNGTFVFDAAYRSKR</sequence>
<evidence type="ECO:0000259" key="1">
    <source>
        <dbReference type="Pfam" id="PF24793"/>
    </source>
</evidence>
<name>A0A1B7ZCB9_9FLAO</name>
<gene>
    <name evidence="2" type="ORF">A9200_15740</name>
</gene>
<dbReference type="RefSeq" id="WP_068483796.1">
    <property type="nucleotide sequence ID" value="NZ_CP018760.1"/>
</dbReference>
<dbReference type="GO" id="GO:0016757">
    <property type="term" value="F:glycosyltransferase activity"/>
    <property type="evidence" value="ECO:0007669"/>
    <property type="project" value="InterPro"/>
</dbReference>
<dbReference type="STRING" id="1836467.BTR34_12085"/>
<protein>
    <recommendedName>
        <fullName evidence="1">Glucosamine inositolphosphorylceramide transferase 1 N-terminal domain-containing protein</fullName>
    </recommendedName>
</protein>
<dbReference type="Proteomes" id="UP000092164">
    <property type="component" value="Unassembled WGS sequence"/>
</dbReference>
<organism evidence="2 3">
    <name type="scientific">Maribacter hydrothermalis</name>
    <dbReference type="NCBI Taxonomy" id="1836467"/>
    <lineage>
        <taxon>Bacteria</taxon>
        <taxon>Pseudomonadati</taxon>
        <taxon>Bacteroidota</taxon>
        <taxon>Flavobacteriia</taxon>
        <taxon>Flavobacteriales</taxon>
        <taxon>Flavobacteriaceae</taxon>
        <taxon>Maribacter</taxon>
    </lineage>
</organism>
<keyword evidence="3" id="KW-1185">Reference proteome</keyword>
<proteinExistence type="predicted"/>